<evidence type="ECO:0000256" key="6">
    <source>
        <dbReference type="ARBA" id="ARBA00023192"/>
    </source>
</evidence>
<dbReference type="GeneID" id="108563921"/>
<dbReference type="Gene3D" id="3.90.1150.10">
    <property type="entry name" value="Aspartate Aminotransferase, domain 1"/>
    <property type="match status" value="1"/>
</dbReference>
<proteinExistence type="inferred from homology"/>
<dbReference type="InterPro" id="IPR015422">
    <property type="entry name" value="PyrdxlP-dep_Trfase_small"/>
</dbReference>
<organism evidence="9 10">
    <name type="scientific">Nicrophorus vespilloides</name>
    <name type="common">Boreal carrion beetle</name>
    <dbReference type="NCBI Taxonomy" id="110193"/>
    <lineage>
        <taxon>Eukaryota</taxon>
        <taxon>Metazoa</taxon>
        <taxon>Ecdysozoa</taxon>
        <taxon>Arthropoda</taxon>
        <taxon>Hexapoda</taxon>
        <taxon>Insecta</taxon>
        <taxon>Pterygota</taxon>
        <taxon>Neoptera</taxon>
        <taxon>Endopterygota</taxon>
        <taxon>Coleoptera</taxon>
        <taxon>Polyphaga</taxon>
        <taxon>Staphyliniformia</taxon>
        <taxon>Silphidae</taxon>
        <taxon>Nicrophorinae</taxon>
        <taxon>Nicrophorus</taxon>
    </lineage>
</organism>
<reference evidence="10" key="1">
    <citation type="submission" date="2025-08" db="UniProtKB">
        <authorList>
            <consortium name="RefSeq"/>
        </authorList>
    </citation>
    <scope>IDENTIFICATION</scope>
    <source>
        <tissue evidence="10">Whole Larva</tissue>
    </source>
</reference>
<dbReference type="RefSeq" id="XP_017778236.1">
    <property type="nucleotide sequence ID" value="XM_017922747.1"/>
</dbReference>
<evidence type="ECO:0000256" key="7">
    <source>
        <dbReference type="ARBA" id="ARBA00029853"/>
    </source>
</evidence>
<dbReference type="InterPro" id="IPR015424">
    <property type="entry name" value="PyrdxlP-dep_Trfase"/>
</dbReference>
<dbReference type="InterPro" id="IPR000277">
    <property type="entry name" value="Cys/Met-Metab_PyrdxlP-dep_enz"/>
</dbReference>
<gene>
    <name evidence="10" type="primary">LOC108563921</name>
</gene>
<evidence type="ECO:0000256" key="2">
    <source>
        <dbReference type="ARBA" id="ARBA00005038"/>
    </source>
</evidence>
<keyword evidence="6" id="KW-0198">Cysteine biosynthesis</keyword>
<sequence length="390" mass="43027">MSRDFQSSPKGFSTKAIHAGYNPDNSDSMCVVPPIVMSTTYKQDRPGEFKKYEYGRSGNPSRDVLESCLASLEGAKHGICFSSGLGAITGLLGMFQSGDHLITGMDLYGGSKRVFSQISTRFGMEVSHVDCTDIRNIKDAIKVNTKLIWLETPTNPTLKVIDIRAVAALSKEKNIILAVDNTFLTPYFQRPLELGADLSTYSLTKYMNGHTDVIMGAILTNNQQYHEKLRFLQNAMGIIPSPFDCSLVNRSLKTLALRMRQHSENGIQVAKFLETHPKVKQVMHPGLASHPQHDLFKSQTSGHSGMVAFYLKGELKESMKFLDSLKIFTLAPSLGGCESLADLPCKMTAANVPVAQQKILNINDSLIRLTVGLEDIEDLIHDLKQALDSI</sequence>
<comment type="cofactor">
    <cofactor evidence="1 8">
        <name>pyridoxal 5'-phosphate</name>
        <dbReference type="ChEBI" id="CHEBI:597326"/>
    </cofactor>
</comment>
<dbReference type="CDD" id="cd00614">
    <property type="entry name" value="CGS_like"/>
    <property type="match status" value="1"/>
</dbReference>
<dbReference type="Proteomes" id="UP000695000">
    <property type="component" value="Unplaced"/>
</dbReference>
<dbReference type="EC" id="4.4.1.1" evidence="4"/>
<dbReference type="PANTHER" id="PTHR11808">
    <property type="entry name" value="TRANS-SULFURATION ENZYME FAMILY MEMBER"/>
    <property type="match status" value="1"/>
</dbReference>
<dbReference type="InterPro" id="IPR015421">
    <property type="entry name" value="PyrdxlP-dep_Trfase_major"/>
</dbReference>
<dbReference type="PANTHER" id="PTHR11808:SF15">
    <property type="entry name" value="CYSTATHIONINE GAMMA-LYASE"/>
    <property type="match status" value="1"/>
</dbReference>
<comment type="pathway">
    <text evidence="2">Amino-acid biosynthesis; L-cysteine biosynthesis; L-cysteine from L-homocysteine and L-serine: step 2/2.</text>
</comment>
<evidence type="ECO:0000256" key="5">
    <source>
        <dbReference type="ARBA" id="ARBA00022898"/>
    </source>
</evidence>
<evidence type="ECO:0000256" key="8">
    <source>
        <dbReference type="RuleBase" id="RU362118"/>
    </source>
</evidence>
<keyword evidence="6" id="KW-0028">Amino-acid biosynthesis</keyword>
<dbReference type="Gene3D" id="3.40.640.10">
    <property type="entry name" value="Type I PLP-dependent aspartate aminotransferase-like (Major domain)"/>
    <property type="match status" value="1"/>
</dbReference>
<evidence type="ECO:0000256" key="4">
    <source>
        <dbReference type="ARBA" id="ARBA00012085"/>
    </source>
</evidence>
<evidence type="ECO:0000313" key="10">
    <source>
        <dbReference type="RefSeq" id="XP_017778236.1"/>
    </source>
</evidence>
<evidence type="ECO:0000256" key="1">
    <source>
        <dbReference type="ARBA" id="ARBA00001933"/>
    </source>
</evidence>
<name>A0ABM1MUI6_NICVS</name>
<keyword evidence="9" id="KW-1185">Reference proteome</keyword>
<protein>
    <recommendedName>
        <fullName evidence="4">cystathionine gamma-lyase</fullName>
        <ecNumber evidence="4">4.4.1.1</ecNumber>
    </recommendedName>
    <alternativeName>
        <fullName evidence="7">Gamma-cystathionase</fullName>
    </alternativeName>
</protein>
<evidence type="ECO:0000313" key="9">
    <source>
        <dbReference type="Proteomes" id="UP000695000"/>
    </source>
</evidence>
<dbReference type="PIRSF" id="PIRSF001434">
    <property type="entry name" value="CGS"/>
    <property type="match status" value="1"/>
</dbReference>
<comment type="similarity">
    <text evidence="3 8">Belongs to the trans-sulfuration enzymes family.</text>
</comment>
<dbReference type="Pfam" id="PF01053">
    <property type="entry name" value="Cys_Met_Meta_PP"/>
    <property type="match status" value="1"/>
</dbReference>
<accession>A0ABM1MUI6</accession>
<keyword evidence="5 8" id="KW-0663">Pyridoxal phosphate</keyword>
<dbReference type="SUPFAM" id="SSF53383">
    <property type="entry name" value="PLP-dependent transferases"/>
    <property type="match status" value="1"/>
</dbReference>
<evidence type="ECO:0000256" key="3">
    <source>
        <dbReference type="ARBA" id="ARBA00009077"/>
    </source>
</evidence>